<evidence type="ECO:0000313" key="3">
    <source>
        <dbReference type="Proteomes" id="UP000443582"/>
    </source>
</evidence>
<comment type="caution">
    <text evidence="2">The sequence shown here is derived from an EMBL/GenBank/DDBJ whole genome shotgun (WGS) entry which is preliminary data.</text>
</comment>
<reference evidence="3" key="1">
    <citation type="journal article" date="2019" name="Int. J. Syst. Evol. Microbiol.">
        <title>Halobacteriovorax valvorus sp. nov., a novel prokaryotic predator isolated from coastal seawater of China.</title>
        <authorList>
            <person name="Chen M.-X."/>
        </authorList>
    </citation>
    <scope>NUCLEOTIDE SEQUENCE [LARGE SCALE GENOMIC DNA]</scope>
    <source>
        <strain evidence="3">BL9</strain>
    </source>
</reference>
<gene>
    <name evidence="2" type="ORF">DAY19_05525</name>
</gene>
<dbReference type="Proteomes" id="UP000443582">
    <property type="component" value="Unassembled WGS sequence"/>
</dbReference>
<keyword evidence="1" id="KW-0812">Transmembrane</keyword>
<dbReference type="RefSeq" id="WP_114706176.1">
    <property type="nucleotide sequence ID" value="NZ_QDKL01000001.1"/>
</dbReference>
<evidence type="ECO:0008006" key="4">
    <source>
        <dbReference type="Google" id="ProtNLM"/>
    </source>
</evidence>
<organism evidence="2 3">
    <name type="scientific">Halobacteriovorax vibrionivorans</name>
    <dbReference type="NCBI Taxonomy" id="2152716"/>
    <lineage>
        <taxon>Bacteria</taxon>
        <taxon>Pseudomonadati</taxon>
        <taxon>Bdellovibrionota</taxon>
        <taxon>Bacteriovoracia</taxon>
        <taxon>Bacteriovoracales</taxon>
        <taxon>Halobacteriovoraceae</taxon>
        <taxon>Halobacteriovorax</taxon>
    </lineage>
</organism>
<keyword evidence="3" id="KW-1185">Reference proteome</keyword>
<accession>A0ABY0IP34</accession>
<sequence length="173" mass="19327">MNNLSKNNKGQSTIEFLSTFTFVIAFFFVFAKIGLNFTHSYLLQYANFMASRAYLVADNKIPGDSLARSKANQVFQSYNVVNCGPDCALKFNSKQTTDWFLTGTYLDYKTKFSLMKVLTGDIDMSFRIESFLGKEPTIRECLVRVCQSFSEVTTASGAGNCSSTLTTIYDNGC</sequence>
<evidence type="ECO:0000256" key="1">
    <source>
        <dbReference type="SAM" id="Phobius"/>
    </source>
</evidence>
<keyword evidence="1" id="KW-1133">Transmembrane helix</keyword>
<keyword evidence="1" id="KW-0472">Membrane</keyword>
<feature type="transmembrane region" description="Helical" evidence="1">
    <location>
        <begin position="20"/>
        <end position="43"/>
    </location>
</feature>
<name>A0ABY0IP34_9BACT</name>
<proteinExistence type="predicted"/>
<protein>
    <recommendedName>
        <fullName evidence="4">Pilus assembly protein</fullName>
    </recommendedName>
</protein>
<dbReference type="EMBL" id="QDKL01000001">
    <property type="protein sequence ID" value="RZF23229.1"/>
    <property type="molecule type" value="Genomic_DNA"/>
</dbReference>
<evidence type="ECO:0000313" key="2">
    <source>
        <dbReference type="EMBL" id="RZF23229.1"/>
    </source>
</evidence>